<evidence type="ECO:0000313" key="5">
    <source>
        <dbReference type="EMBL" id="MBB3114800.1"/>
    </source>
</evidence>
<dbReference type="PANTHER" id="PTHR47504">
    <property type="entry name" value="RIGHT ORIGIN-BINDING PROTEIN"/>
    <property type="match status" value="1"/>
</dbReference>
<accession>A0A7W5B5I6</accession>
<dbReference type="InterPro" id="IPR018060">
    <property type="entry name" value="HTH_AraC"/>
</dbReference>
<dbReference type="InterPro" id="IPR009057">
    <property type="entry name" value="Homeodomain-like_sf"/>
</dbReference>
<dbReference type="GO" id="GO:0043565">
    <property type="term" value="F:sequence-specific DNA binding"/>
    <property type="evidence" value="ECO:0007669"/>
    <property type="project" value="InterPro"/>
</dbReference>
<evidence type="ECO:0000313" key="6">
    <source>
        <dbReference type="Proteomes" id="UP000570361"/>
    </source>
</evidence>
<dbReference type="AlphaFoldDB" id="A0A7W5B5I6"/>
<dbReference type="SUPFAM" id="SSF55136">
    <property type="entry name" value="Probable bacterial effector-binding domain"/>
    <property type="match status" value="1"/>
</dbReference>
<dbReference type="InterPro" id="IPR020449">
    <property type="entry name" value="Tscrpt_reg_AraC-type_HTH"/>
</dbReference>
<evidence type="ECO:0000259" key="4">
    <source>
        <dbReference type="PROSITE" id="PS01124"/>
    </source>
</evidence>
<evidence type="ECO:0000256" key="3">
    <source>
        <dbReference type="ARBA" id="ARBA00023163"/>
    </source>
</evidence>
<dbReference type="Proteomes" id="UP000570361">
    <property type="component" value="Unassembled WGS sequence"/>
</dbReference>
<dbReference type="PROSITE" id="PS00041">
    <property type="entry name" value="HTH_ARAC_FAMILY_1"/>
    <property type="match status" value="1"/>
</dbReference>
<dbReference type="EMBL" id="JACHXK010000047">
    <property type="protein sequence ID" value="MBB3114800.1"/>
    <property type="molecule type" value="Genomic_DNA"/>
</dbReference>
<dbReference type="SMART" id="SM00342">
    <property type="entry name" value="HTH_ARAC"/>
    <property type="match status" value="1"/>
</dbReference>
<dbReference type="SMART" id="SM00871">
    <property type="entry name" value="AraC_E_bind"/>
    <property type="match status" value="1"/>
</dbReference>
<keyword evidence="2" id="KW-0238">DNA-binding</keyword>
<dbReference type="InterPro" id="IPR029442">
    <property type="entry name" value="GyrI-like"/>
</dbReference>
<comment type="caution">
    <text evidence="5">The sequence shown here is derived from an EMBL/GenBank/DDBJ whole genome shotgun (WGS) entry which is preliminary data.</text>
</comment>
<reference evidence="5 6" key="1">
    <citation type="submission" date="2020-08" db="EMBL/GenBank/DDBJ databases">
        <title>Genomic Encyclopedia of Type Strains, Phase III (KMG-III): the genomes of soil and plant-associated and newly described type strains.</title>
        <authorList>
            <person name="Whitman W."/>
        </authorList>
    </citation>
    <scope>NUCLEOTIDE SEQUENCE [LARGE SCALE GENOMIC DNA]</scope>
    <source>
        <strain evidence="5 6">CECT 5862</strain>
    </source>
</reference>
<organism evidence="5 6">
    <name type="scientific">Paenibacillus phyllosphaerae</name>
    <dbReference type="NCBI Taxonomy" id="274593"/>
    <lineage>
        <taxon>Bacteria</taxon>
        <taxon>Bacillati</taxon>
        <taxon>Bacillota</taxon>
        <taxon>Bacilli</taxon>
        <taxon>Bacillales</taxon>
        <taxon>Paenibacillaceae</taxon>
        <taxon>Paenibacillus</taxon>
    </lineage>
</organism>
<dbReference type="InterPro" id="IPR010499">
    <property type="entry name" value="AraC_E-bd"/>
</dbReference>
<dbReference type="PRINTS" id="PR00032">
    <property type="entry name" value="HTHARAC"/>
</dbReference>
<evidence type="ECO:0000256" key="1">
    <source>
        <dbReference type="ARBA" id="ARBA00023015"/>
    </source>
</evidence>
<evidence type="ECO:0000256" key="2">
    <source>
        <dbReference type="ARBA" id="ARBA00023125"/>
    </source>
</evidence>
<keyword evidence="6" id="KW-1185">Reference proteome</keyword>
<keyword evidence="3" id="KW-0804">Transcription</keyword>
<dbReference type="Gene3D" id="3.20.80.10">
    <property type="entry name" value="Regulatory factor, effector binding domain"/>
    <property type="match status" value="1"/>
</dbReference>
<dbReference type="InterPro" id="IPR011256">
    <property type="entry name" value="Reg_factor_effector_dom_sf"/>
</dbReference>
<dbReference type="RefSeq" id="WP_183604806.1">
    <property type="nucleotide sequence ID" value="NZ_JACHXK010000047.1"/>
</dbReference>
<dbReference type="PANTHER" id="PTHR47504:SF5">
    <property type="entry name" value="RIGHT ORIGIN-BINDING PROTEIN"/>
    <property type="match status" value="1"/>
</dbReference>
<dbReference type="Gene3D" id="1.10.10.60">
    <property type="entry name" value="Homeodomain-like"/>
    <property type="match status" value="2"/>
</dbReference>
<sequence>MNYKESVIKAISYIENHMFDEKLNVKIREVTGYSHYHFHRIFLSVTRNSVSEYIRKRRLTHAAYDLFHTNQRIIEIAIKYGFESQEAFARSFRKMFSTSPGQFRKQRNMKDTLFRAMEKHPLDEERLQHLHEGISLEPSFVHMDMLNLVGMSIKGLDSNEVGLLWRGLRKRVFEIKRKPNTEGIYYAVIELTGEQWEVTYTACVEADIEESPAPAGMIAKLFPATTYAVFSHKGSLARLNDTFQYIYETWFPQSGNVRANAPEFARYDQRFLGPTNEDTVLEIYIPICAQS</sequence>
<dbReference type="InterPro" id="IPR018062">
    <property type="entry name" value="HTH_AraC-typ_CS"/>
</dbReference>
<proteinExistence type="predicted"/>
<dbReference type="InterPro" id="IPR050959">
    <property type="entry name" value="MarA-like"/>
</dbReference>
<keyword evidence="1" id="KW-0805">Transcription regulation</keyword>
<feature type="domain" description="HTH araC/xylS-type" evidence="4">
    <location>
        <begin position="8"/>
        <end position="106"/>
    </location>
</feature>
<protein>
    <submittedName>
        <fullName evidence="5">AraC family transcriptional regulator</fullName>
    </submittedName>
</protein>
<gene>
    <name evidence="5" type="ORF">FHS18_006961</name>
</gene>
<dbReference type="PROSITE" id="PS01124">
    <property type="entry name" value="HTH_ARAC_FAMILY_2"/>
    <property type="match status" value="1"/>
</dbReference>
<dbReference type="SUPFAM" id="SSF46689">
    <property type="entry name" value="Homeodomain-like"/>
    <property type="match status" value="1"/>
</dbReference>
<name>A0A7W5B5I6_9BACL</name>
<dbReference type="Pfam" id="PF06445">
    <property type="entry name" value="GyrI-like"/>
    <property type="match status" value="1"/>
</dbReference>
<dbReference type="Pfam" id="PF12833">
    <property type="entry name" value="HTH_18"/>
    <property type="match status" value="1"/>
</dbReference>
<dbReference type="GO" id="GO:0003700">
    <property type="term" value="F:DNA-binding transcription factor activity"/>
    <property type="evidence" value="ECO:0007669"/>
    <property type="project" value="InterPro"/>
</dbReference>